<dbReference type="InterPro" id="IPR000527">
    <property type="entry name" value="Flag_Lring"/>
</dbReference>
<keyword evidence="10" id="KW-1185">Reference proteome</keyword>
<feature type="signal peptide" evidence="8">
    <location>
        <begin position="1"/>
        <end position="29"/>
    </location>
</feature>
<evidence type="ECO:0000313" key="10">
    <source>
        <dbReference type="Proteomes" id="UP001500827"/>
    </source>
</evidence>
<comment type="similarity">
    <text evidence="2 7">Belongs to the FlgH family.</text>
</comment>
<keyword evidence="9" id="KW-0969">Cilium</keyword>
<dbReference type="Proteomes" id="UP001500827">
    <property type="component" value="Unassembled WGS sequence"/>
</dbReference>
<gene>
    <name evidence="7 9" type="primary">flgH</name>
    <name evidence="9" type="ORF">GCM10022276_11590</name>
</gene>
<keyword evidence="6 7" id="KW-0998">Cell outer membrane</keyword>
<accession>A0ABP7L2X9</accession>
<keyword evidence="9" id="KW-0282">Flagellum</keyword>
<keyword evidence="9" id="KW-0966">Cell projection</keyword>
<comment type="subunit">
    <text evidence="7">The basal body constitutes a major portion of the flagellar organelle and consists of four rings (L,P,S, and M) mounted on a central rod.</text>
</comment>
<evidence type="ECO:0000256" key="2">
    <source>
        <dbReference type="ARBA" id="ARBA00006929"/>
    </source>
</evidence>
<comment type="caution">
    <text evidence="9">The sequence shown here is derived from an EMBL/GenBank/DDBJ whole genome shotgun (WGS) entry which is preliminary data.</text>
</comment>
<comment type="function">
    <text evidence="1 7">Assembles around the rod to form the L-ring and probably protects the motor/basal body from shearing forces during rotation.</text>
</comment>
<dbReference type="PANTHER" id="PTHR34933:SF1">
    <property type="entry name" value="FLAGELLAR L-RING PROTEIN"/>
    <property type="match status" value="1"/>
</dbReference>
<evidence type="ECO:0000256" key="3">
    <source>
        <dbReference type="ARBA" id="ARBA00022729"/>
    </source>
</evidence>
<reference evidence="10" key="1">
    <citation type="journal article" date="2019" name="Int. J. Syst. Evol. Microbiol.">
        <title>The Global Catalogue of Microorganisms (GCM) 10K type strain sequencing project: providing services to taxonomists for standard genome sequencing and annotation.</title>
        <authorList>
            <consortium name="The Broad Institute Genomics Platform"/>
            <consortium name="The Broad Institute Genome Sequencing Center for Infectious Disease"/>
            <person name="Wu L."/>
            <person name="Ma J."/>
        </authorList>
    </citation>
    <scope>NUCLEOTIDE SEQUENCE [LARGE SCALE GENOMIC DNA]</scope>
    <source>
        <strain evidence="10">JCM 17543</strain>
    </source>
</reference>
<protein>
    <recommendedName>
        <fullName evidence="7">Flagellar L-ring protein</fullName>
    </recommendedName>
    <alternativeName>
        <fullName evidence="7">Basal body L-ring protein</fullName>
    </alternativeName>
</protein>
<dbReference type="HAMAP" id="MF_00415">
    <property type="entry name" value="FlgH"/>
    <property type="match status" value="1"/>
</dbReference>
<evidence type="ECO:0000256" key="1">
    <source>
        <dbReference type="ARBA" id="ARBA00002591"/>
    </source>
</evidence>
<evidence type="ECO:0000256" key="4">
    <source>
        <dbReference type="ARBA" id="ARBA00023136"/>
    </source>
</evidence>
<keyword evidence="3 8" id="KW-0732">Signal</keyword>
<dbReference type="PRINTS" id="PR01008">
    <property type="entry name" value="FLGLRINGFLGH"/>
</dbReference>
<evidence type="ECO:0000256" key="6">
    <source>
        <dbReference type="ARBA" id="ARBA00023237"/>
    </source>
</evidence>
<dbReference type="RefSeq" id="WP_344698736.1">
    <property type="nucleotide sequence ID" value="NZ_BAABBM010000001.1"/>
</dbReference>
<proteinExistence type="inferred from homology"/>
<evidence type="ECO:0000313" key="9">
    <source>
        <dbReference type="EMBL" id="GAA3894069.1"/>
    </source>
</evidence>
<dbReference type="EMBL" id="BAABBM010000001">
    <property type="protein sequence ID" value="GAA3894069.1"/>
    <property type="molecule type" value="Genomic_DNA"/>
</dbReference>
<name>A0ABP7L2X9_9SPHN</name>
<evidence type="ECO:0000256" key="8">
    <source>
        <dbReference type="SAM" id="SignalP"/>
    </source>
</evidence>
<feature type="chain" id="PRO_5046806674" description="Flagellar L-ring protein" evidence="8">
    <location>
        <begin position="30"/>
        <end position="223"/>
    </location>
</feature>
<dbReference type="Pfam" id="PF02107">
    <property type="entry name" value="FlgH"/>
    <property type="match status" value="1"/>
</dbReference>
<keyword evidence="5 7" id="KW-0975">Bacterial flagellum</keyword>
<sequence>MRTSNCSRRIAWVLARYLVTACVATPVAARERPDFTPTYALPAPPSAANGAIFQGSFTPLTSGNRAGRPGDLITIDLIERTIAQKTTSAKTGRDGSIGLTPPVTGPLSFFSPSDVNMGGTQSFKGEGSAAQSNQLSGQLSVTIAEVYPNGTMLVRGEKLLTLNRGDEHVQFSGIVRAADISADNRVLSTRVADAKILYIGKGEIARASRQGWLQRFFSVISPF</sequence>
<evidence type="ECO:0000256" key="7">
    <source>
        <dbReference type="HAMAP-Rule" id="MF_00415"/>
    </source>
</evidence>
<comment type="subcellular location">
    <subcellularLocation>
        <location evidence="7">Cell outer membrane</location>
    </subcellularLocation>
    <subcellularLocation>
        <location evidence="7">Bacterial flagellum basal body</location>
    </subcellularLocation>
</comment>
<dbReference type="PANTHER" id="PTHR34933">
    <property type="entry name" value="FLAGELLAR L-RING PROTEIN"/>
    <property type="match status" value="1"/>
</dbReference>
<evidence type="ECO:0000256" key="5">
    <source>
        <dbReference type="ARBA" id="ARBA00023143"/>
    </source>
</evidence>
<organism evidence="9 10">
    <name type="scientific">Sphingomonas limnosediminicola</name>
    <dbReference type="NCBI Taxonomy" id="940133"/>
    <lineage>
        <taxon>Bacteria</taxon>
        <taxon>Pseudomonadati</taxon>
        <taxon>Pseudomonadota</taxon>
        <taxon>Alphaproteobacteria</taxon>
        <taxon>Sphingomonadales</taxon>
        <taxon>Sphingomonadaceae</taxon>
        <taxon>Sphingomonas</taxon>
    </lineage>
</organism>
<keyword evidence="4 7" id="KW-0472">Membrane</keyword>